<dbReference type="Gene3D" id="1.10.10.60">
    <property type="entry name" value="Homeodomain-like"/>
    <property type="match status" value="1"/>
</dbReference>
<evidence type="ECO:0000313" key="6">
    <source>
        <dbReference type="Proteomes" id="UP000435649"/>
    </source>
</evidence>
<dbReference type="Gene3D" id="3.40.50.2300">
    <property type="match status" value="2"/>
</dbReference>
<gene>
    <name evidence="5" type="ORF">FYJ85_14775</name>
</gene>
<dbReference type="Pfam" id="PF12833">
    <property type="entry name" value="HTH_18"/>
    <property type="match status" value="1"/>
</dbReference>
<keyword evidence="3" id="KW-0804">Transcription</keyword>
<dbReference type="PROSITE" id="PS01124">
    <property type="entry name" value="HTH_ARAC_FAMILY_2"/>
    <property type="match status" value="1"/>
</dbReference>
<dbReference type="Proteomes" id="UP000435649">
    <property type="component" value="Unassembled WGS sequence"/>
</dbReference>
<evidence type="ECO:0000259" key="4">
    <source>
        <dbReference type="PROSITE" id="PS01124"/>
    </source>
</evidence>
<dbReference type="InterPro" id="IPR050204">
    <property type="entry name" value="AraC_XylS_family_regulators"/>
</dbReference>
<accession>A0A844G5R8</accession>
<dbReference type="InterPro" id="IPR018062">
    <property type="entry name" value="HTH_AraC-typ_CS"/>
</dbReference>
<protein>
    <submittedName>
        <fullName evidence="5">Helix-turn-helix domain-containing protein</fullName>
    </submittedName>
</protein>
<keyword evidence="6" id="KW-1185">Reference proteome</keyword>
<sequence length="385" mass="44418">MKNILCALMEPNEELLKRIYEYGRKHDWQIERCGRQVPDRWSGDGIISDYLELPDFAPIERFQSTPAVSRLLPPRGNIRTIRPDTMRIAEMIVDYFMNKGFTRFATAVPRILQEDLDGKPRDVLEAVRRVLESRGLQFRCCLWEEELPKADWNDYRKRRKLLQRFFMEIPRPFAFILSSSSVLPIIYRVLHDAGLRVPEEVAVLSNTDDWSVTENAFVPTSYISGEFPELGRKLVELLARMMDGEAVPETPIYATPSSIISRRSTDTLAVADIRLAKAVGFFLQNYMNFISVEDAVRVAGVSRGLLTRLFQRQFGKSPRRFLQEIRMNQIRHLLDGTELPLAEVARQTGYGSDMALSLAFKRETGITPGRYRESRRRMPQGEPKP</sequence>
<dbReference type="SUPFAM" id="SSF46689">
    <property type="entry name" value="Homeodomain-like"/>
    <property type="match status" value="2"/>
</dbReference>
<dbReference type="PANTHER" id="PTHR46796">
    <property type="entry name" value="HTH-TYPE TRANSCRIPTIONAL ACTIVATOR RHAS-RELATED"/>
    <property type="match status" value="1"/>
</dbReference>
<dbReference type="PROSITE" id="PS00041">
    <property type="entry name" value="HTH_ARAC_FAMILY_1"/>
    <property type="match status" value="1"/>
</dbReference>
<evidence type="ECO:0000256" key="1">
    <source>
        <dbReference type="ARBA" id="ARBA00023015"/>
    </source>
</evidence>
<dbReference type="InterPro" id="IPR028082">
    <property type="entry name" value="Peripla_BP_I"/>
</dbReference>
<keyword evidence="1" id="KW-0805">Transcription regulation</keyword>
<proteinExistence type="predicted"/>
<evidence type="ECO:0000256" key="2">
    <source>
        <dbReference type="ARBA" id="ARBA00023125"/>
    </source>
</evidence>
<dbReference type="GO" id="GO:0003700">
    <property type="term" value="F:DNA-binding transcription factor activity"/>
    <property type="evidence" value="ECO:0007669"/>
    <property type="project" value="InterPro"/>
</dbReference>
<name>A0A844G5R8_9BACT</name>
<dbReference type="InterPro" id="IPR009057">
    <property type="entry name" value="Homeodomain-like_sf"/>
</dbReference>
<organism evidence="5 6">
    <name type="scientific">Victivallis lenta</name>
    <dbReference type="NCBI Taxonomy" id="2606640"/>
    <lineage>
        <taxon>Bacteria</taxon>
        <taxon>Pseudomonadati</taxon>
        <taxon>Lentisphaerota</taxon>
        <taxon>Lentisphaeria</taxon>
        <taxon>Victivallales</taxon>
        <taxon>Victivallaceae</taxon>
        <taxon>Victivallis</taxon>
    </lineage>
</organism>
<dbReference type="SUPFAM" id="SSF53822">
    <property type="entry name" value="Periplasmic binding protein-like I"/>
    <property type="match status" value="1"/>
</dbReference>
<dbReference type="Pfam" id="PF13377">
    <property type="entry name" value="Peripla_BP_3"/>
    <property type="match status" value="1"/>
</dbReference>
<reference evidence="5 6" key="1">
    <citation type="submission" date="2019-08" db="EMBL/GenBank/DDBJ databases">
        <title>In-depth cultivation of the pig gut microbiome towards novel bacterial diversity and tailored functional studies.</title>
        <authorList>
            <person name="Wylensek D."/>
            <person name="Hitch T.C.A."/>
            <person name="Clavel T."/>
        </authorList>
    </citation>
    <scope>NUCLEOTIDE SEQUENCE [LARGE SCALE GENOMIC DNA]</scope>
    <source>
        <strain evidence="5 6">BBE-744-WT-12</strain>
    </source>
</reference>
<dbReference type="RefSeq" id="WP_154419359.1">
    <property type="nucleotide sequence ID" value="NZ_VUNS01000017.1"/>
</dbReference>
<dbReference type="PANTHER" id="PTHR46796:SF13">
    <property type="entry name" value="HTH-TYPE TRANSCRIPTIONAL ACTIVATOR RHAS"/>
    <property type="match status" value="1"/>
</dbReference>
<evidence type="ECO:0000256" key="3">
    <source>
        <dbReference type="ARBA" id="ARBA00023163"/>
    </source>
</evidence>
<dbReference type="InterPro" id="IPR018060">
    <property type="entry name" value="HTH_AraC"/>
</dbReference>
<dbReference type="AlphaFoldDB" id="A0A844G5R8"/>
<dbReference type="EMBL" id="VUNS01000017">
    <property type="protein sequence ID" value="MST98304.1"/>
    <property type="molecule type" value="Genomic_DNA"/>
</dbReference>
<keyword evidence="2" id="KW-0238">DNA-binding</keyword>
<feature type="domain" description="HTH araC/xylS-type" evidence="4">
    <location>
        <begin position="276"/>
        <end position="374"/>
    </location>
</feature>
<comment type="caution">
    <text evidence="5">The sequence shown here is derived from an EMBL/GenBank/DDBJ whole genome shotgun (WGS) entry which is preliminary data.</text>
</comment>
<evidence type="ECO:0000313" key="5">
    <source>
        <dbReference type="EMBL" id="MST98304.1"/>
    </source>
</evidence>
<dbReference type="InterPro" id="IPR046335">
    <property type="entry name" value="LacI/GalR-like_sensor"/>
</dbReference>
<dbReference type="GO" id="GO:0043565">
    <property type="term" value="F:sequence-specific DNA binding"/>
    <property type="evidence" value="ECO:0007669"/>
    <property type="project" value="InterPro"/>
</dbReference>
<dbReference type="SMART" id="SM00342">
    <property type="entry name" value="HTH_ARAC"/>
    <property type="match status" value="1"/>
</dbReference>